<dbReference type="SUPFAM" id="SSF56112">
    <property type="entry name" value="Protein kinase-like (PK-like)"/>
    <property type="match status" value="1"/>
</dbReference>
<dbReference type="AlphaFoldDB" id="A0A8K1ZY56"/>
<feature type="domain" description="Aminoglycoside phosphotransferase" evidence="1">
    <location>
        <begin position="205"/>
        <end position="378"/>
    </location>
</feature>
<evidence type="ECO:0000313" key="2">
    <source>
        <dbReference type="EMBL" id="NCJ06256.1"/>
    </source>
</evidence>
<dbReference type="EMBL" id="WVIC01000011">
    <property type="protein sequence ID" value="NCJ06256.1"/>
    <property type="molecule type" value="Genomic_DNA"/>
</dbReference>
<name>A0A8K1ZY56_9CYAN</name>
<evidence type="ECO:0000259" key="1">
    <source>
        <dbReference type="Pfam" id="PF01636"/>
    </source>
</evidence>
<comment type="caution">
    <text evidence="2">The sequence shown here is derived from an EMBL/GenBank/DDBJ whole genome shotgun (WGS) entry which is preliminary data.</text>
</comment>
<dbReference type="Proteomes" id="UP000607397">
    <property type="component" value="Unassembled WGS sequence"/>
</dbReference>
<organism evidence="2 3">
    <name type="scientific">Petrachloros mirabilis ULC683</name>
    <dbReference type="NCBI Taxonomy" id="2781853"/>
    <lineage>
        <taxon>Bacteria</taxon>
        <taxon>Bacillati</taxon>
        <taxon>Cyanobacteriota</taxon>
        <taxon>Cyanophyceae</taxon>
        <taxon>Synechococcales</taxon>
        <taxon>Petrachlorosaceae</taxon>
        <taxon>Petrachloros</taxon>
        <taxon>Petrachloros mirabilis</taxon>
    </lineage>
</organism>
<gene>
    <name evidence="2" type="ORF">GS597_06945</name>
</gene>
<sequence length="438" mass="49481">MPCSADQSLVECDSQLPGLATLLDDAAMLKLLQTHGWDVQQLTSAYVRYKPYTNCLVAYEVKMDRRTTWLYGKVYPLAQLDKLAKYQRLGRRTLTSGGQPLIVEALGLAILPFPLDRALPTVVHLLDPTTQKKLSQKLLPLGTPTAAISLKTLTYKPERRYVAQACLSQGEEQSWVVKAYTQENFTTARRNSRDVQGREVLQIAPLAGRSRHYQMLAFPWIDGQPLPERMQQTTPTALRRMLEPVGIALAELHQQRLKRLQRVSCAAEALDLMELVSDLCYLNPRLSPTIKTLSRRMANALLYLPQQWQSTHGDFKPDQVLVHPPRVTLIDLDRAAQGHPARDLGSFIAQLEYQNLRGELPDSDRQAAVVGLLKGYDAAQGAILSADSIRLYTALHLFKLLPEPFRYREPNWPTRMEQLLARIQTHLQPSCSDLDWSA</sequence>
<evidence type="ECO:0000313" key="3">
    <source>
        <dbReference type="Proteomes" id="UP000607397"/>
    </source>
</evidence>
<dbReference type="Gene3D" id="3.90.1200.10">
    <property type="match status" value="1"/>
</dbReference>
<dbReference type="Pfam" id="PF01636">
    <property type="entry name" value="APH"/>
    <property type="match status" value="1"/>
</dbReference>
<dbReference type="RefSeq" id="WP_161824740.1">
    <property type="nucleotide sequence ID" value="NZ_WVIC01000011.1"/>
</dbReference>
<keyword evidence="3" id="KW-1185">Reference proteome</keyword>
<dbReference type="InterPro" id="IPR011009">
    <property type="entry name" value="Kinase-like_dom_sf"/>
</dbReference>
<dbReference type="InterPro" id="IPR002575">
    <property type="entry name" value="Aminoglycoside_PTrfase"/>
</dbReference>
<proteinExistence type="predicted"/>
<accession>A0A8K1ZY56</accession>
<protein>
    <submittedName>
        <fullName evidence="2">Phosphotransferase</fullName>
    </submittedName>
</protein>
<reference evidence="2" key="1">
    <citation type="submission" date="2019-12" db="EMBL/GenBank/DDBJ databases">
        <title>High-Quality draft genome sequences of three cyanobacteria isolated from the limestone walls of the Old Cathedral of Coimbra.</title>
        <authorList>
            <person name="Tiago I."/>
            <person name="Soares F."/>
            <person name="Portugal A."/>
        </authorList>
    </citation>
    <scope>NUCLEOTIDE SEQUENCE [LARGE SCALE GENOMIC DNA]</scope>
    <source>
        <strain evidence="2">C</strain>
    </source>
</reference>